<sequence>MKAPTAPSLSPFSLHFPKSKPCAFFSLPSKNLNLPNPKFLHINPSQTPPILSIPSRKSLNRTAQYSSPGDEIQVVAGHMFCGKTAKLLRRLQAASNNGSTPEIAHEFFPSFPIFRVYKDGRIERLRQTETVPPCDDPRTGVRSKDSPVSTLTSARIFIPRTTDPSAKIPLLIYIHGGGFCLESPFSPAYHNYLTSLVNRANVIAVSVEYRKAPEHLLPIAYDDAWTAIKWVASHAKRDGPEPWLNERADFDRVFLAGDSSGANIAHNMIMRAAGDELLGLKFDGLLLTTPFFMNQELDEFMEFIFPTSSGPNDPRLNPGCAIDELAAGLVCKRVLVCVAEKDFLRETGVAYYETVKKSGWNGDIEMVEIQGEEHVFYLLKPASEKTVDLLNLVSSFLNT</sequence>
<dbReference type="Proteomes" id="UP000436088">
    <property type="component" value="Unassembled WGS sequence"/>
</dbReference>
<dbReference type="SUPFAM" id="SSF53474">
    <property type="entry name" value="alpha/beta-Hydrolases"/>
    <property type="match status" value="1"/>
</dbReference>
<evidence type="ECO:0000256" key="1">
    <source>
        <dbReference type="ARBA" id="ARBA00010515"/>
    </source>
</evidence>
<dbReference type="InterPro" id="IPR013094">
    <property type="entry name" value="AB_hydrolase_3"/>
</dbReference>
<organism evidence="4 5">
    <name type="scientific">Hibiscus syriacus</name>
    <name type="common">Rose of Sharon</name>
    <dbReference type="NCBI Taxonomy" id="106335"/>
    <lineage>
        <taxon>Eukaryota</taxon>
        <taxon>Viridiplantae</taxon>
        <taxon>Streptophyta</taxon>
        <taxon>Embryophyta</taxon>
        <taxon>Tracheophyta</taxon>
        <taxon>Spermatophyta</taxon>
        <taxon>Magnoliopsida</taxon>
        <taxon>eudicotyledons</taxon>
        <taxon>Gunneridae</taxon>
        <taxon>Pentapetalae</taxon>
        <taxon>rosids</taxon>
        <taxon>malvids</taxon>
        <taxon>Malvales</taxon>
        <taxon>Malvaceae</taxon>
        <taxon>Malvoideae</taxon>
        <taxon>Hibiscus</taxon>
    </lineage>
</organism>
<dbReference type="PANTHER" id="PTHR23024">
    <property type="entry name" value="ARYLACETAMIDE DEACETYLASE"/>
    <property type="match status" value="1"/>
</dbReference>
<keyword evidence="4" id="KW-0378">Hydrolase</keyword>
<dbReference type="AlphaFoldDB" id="A0A6A2X0Z1"/>
<keyword evidence="5" id="KW-1185">Reference proteome</keyword>
<dbReference type="PROSITE" id="PS01174">
    <property type="entry name" value="LIPASE_GDXG_SER"/>
    <property type="match status" value="1"/>
</dbReference>
<dbReference type="InterPro" id="IPR033140">
    <property type="entry name" value="Lipase_GDXG_put_SER_AS"/>
</dbReference>
<accession>A0A6A2X0Z1</accession>
<evidence type="ECO:0000256" key="2">
    <source>
        <dbReference type="PROSITE-ProRule" id="PRU10038"/>
    </source>
</evidence>
<evidence type="ECO:0000259" key="3">
    <source>
        <dbReference type="Pfam" id="PF07859"/>
    </source>
</evidence>
<dbReference type="EMBL" id="VEPZ02001556">
    <property type="protein sequence ID" value="KAE8668108.1"/>
    <property type="molecule type" value="Genomic_DNA"/>
</dbReference>
<feature type="active site" evidence="2">
    <location>
        <position position="259"/>
    </location>
</feature>
<evidence type="ECO:0000313" key="5">
    <source>
        <dbReference type="Proteomes" id="UP000436088"/>
    </source>
</evidence>
<evidence type="ECO:0000313" key="4">
    <source>
        <dbReference type="EMBL" id="KAE8668108.1"/>
    </source>
</evidence>
<dbReference type="Gene3D" id="3.40.50.1820">
    <property type="entry name" value="alpha/beta hydrolase"/>
    <property type="match status" value="1"/>
</dbReference>
<dbReference type="OrthoDB" id="408631at2759"/>
<dbReference type="Pfam" id="PF07859">
    <property type="entry name" value="Abhydrolase_3"/>
    <property type="match status" value="1"/>
</dbReference>
<comment type="similarity">
    <text evidence="1">Belongs to the 'GDXG' lipolytic enzyme family.</text>
</comment>
<proteinExistence type="inferred from homology"/>
<dbReference type="InterPro" id="IPR029058">
    <property type="entry name" value="AB_hydrolase_fold"/>
</dbReference>
<feature type="domain" description="Alpha/beta hydrolase fold-3" evidence="3">
    <location>
        <begin position="171"/>
        <end position="377"/>
    </location>
</feature>
<dbReference type="GO" id="GO:0006508">
    <property type="term" value="P:proteolysis"/>
    <property type="evidence" value="ECO:0007669"/>
    <property type="project" value="UniProtKB-KW"/>
</dbReference>
<dbReference type="GO" id="GO:0008233">
    <property type="term" value="F:peptidase activity"/>
    <property type="evidence" value="ECO:0007669"/>
    <property type="project" value="UniProtKB-KW"/>
</dbReference>
<comment type="caution">
    <text evidence="4">The sequence shown here is derived from an EMBL/GenBank/DDBJ whole genome shotgun (WGS) entry which is preliminary data.</text>
</comment>
<reference evidence="4" key="1">
    <citation type="submission" date="2019-09" db="EMBL/GenBank/DDBJ databases">
        <title>Draft genome information of white flower Hibiscus syriacus.</title>
        <authorList>
            <person name="Kim Y.-M."/>
        </authorList>
    </citation>
    <scope>NUCLEOTIDE SEQUENCE [LARGE SCALE GENOMIC DNA]</scope>
    <source>
        <strain evidence="4">YM2019G1</strain>
    </source>
</reference>
<protein>
    <submittedName>
        <fullName evidence="4">Presequence protease 2</fullName>
    </submittedName>
</protein>
<gene>
    <name evidence="4" type="ORF">F3Y22_tig00112344pilonHSYRG00008</name>
</gene>
<dbReference type="InterPro" id="IPR050466">
    <property type="entry name" value="Carboxylest/Gibb_receptor"/>
</dbReference>
<keyword evidence="4" id="KW-0645">Protease</keyword>
<dbReference type="PANTHER" id="PTHR23024:SF429">
    <property type="entry name" value="ALPHA_BETA HYDROLASE FOLD PROTEIN"/>
    <property type="match status" value="1"/>
</dbReference>
<name>A0A6A2X0Z1_HIBSY</name>